<dbReference type="InterPro" id="IPR008962">
    <property type="entry name" value="PapD-like_sf"/>
</dbReference>
<gene>
    <name evidence="3" type="ORF">GCK32_013216</name>
    <name evidence="2" type="ORF">GCK32_022916</name>
</gene>
<dbReference type="Gene3D" id="2.60.40.10">
    <property type="entry name" value="Immunoglobulins"/>
    <property type="match status" value="1"/>
</dbReference>
<accession>A0AAN8FS59</accession>
<dbReference type="PANTHER" id="PTHR22947:SF7">
    <property type="entry name" value="MSP DOMAIN-CONTAINING PROTEIN-RELATED"/>
    <property type="match status" value="1"/>
</dbReference>
<evidence type="ECO:0000259" key="1">
    <source>
        <dbReference type="PROSITE" id="PS50202"/>
    </source>
</evidence>
<dbReference type="Proteomes" id="UP001331761">
    <property type="component" value="Unassembled WGS sequence"/>
</dbReference>
<dbReference type="InterPro" id="IPR000535">
    <property type="entry name" value="MSP_dom"/>
</dbReference>
<dbReference type="Pfam" id="PF00635">
    <property type="entry name" value="Motile_Sperm"/>
    <property type="match status" value="1"/>
</dbReference>
<evidence type="ECO:0000313" key="2">
    <source>
        <dbReference type="EMBL" id="KAK5966815.1"/>
    </source>
</evidence>
<feature type="domain" description="MSP" evidence="1">
    <location>
        <begin position="5"/>
        <end position="111"/>
    </location>
</feature>
<dbReference type="PROSITE" id="PS50202">
    <property type="entry name" value="MSP"/>
    <property type="match status" value="1"/>
</dbReference>
<keyword evidence="4" id="KW-1185">Reference proteome</keyword>
<dbReference type="AlphaFoldDB" id="A0AAN8FS59"/>
<dbReference type="SUPFAM" id="SSF49354">
    <property type="entry name" value="PapD-like"/>
    <property type="match status" value="1"/>
</dbReference>
<dbReference type="InterPro" id="IPR013783">
    <property type="entry name" value="Ig-like_fold"/>
</dbReference>
<comment type="caution">
    <text evidence="3">The sequence shown here is derived from an EMBL/GenBank/DDBJ whole genome shotgun (WGS) entry which is preliminary data.</text>
</comment>
<dbReference type="EMBL" id="WIXE01023079">
    <property type="protein sequence ID" value="KAK5966815.1"/>
    <property type="molecule type" value="Genomic_DNA"/>
</dbReference>
<evidence type="ECO:0000313" key="4">
    <source>
        <dbReference type="Proteomes" id="UP001331761"/>
    </source>
</evidence>
<dbReference type="EMBL" id="WIXE01020400">
    <property type="protein sequence ID" value="KAK5969248.1"/>
    <property type="molecule type" value="Genomic_DNA"/>
</dbReference>
<reference evidence="3 4" key="1">
    <citation type="submission" date="2019-10" db="EMBL/GenBank/DDBJ databases">
        <title>Assembly and Annotation for the nematode Trichostrongylus colubriformis.</title>
        <authorList>
            <person name="Martin J."/>
        </authorList>
    </citation>
    <scope>NUCLEOTIDE SEQUENCE [LARGE SCALE GENOMIC DNA]</scope>
    <source>
        <strain evidence="3">G859</strain>
        <tissue evidence="3">Whole worm</tissue>
    </source>
</reference>
<name>A0AAN8FS59_TRICO</name>
<organism evidence="3 4">
    <name type="scientific">Trichostrongylus colubriformis</name>
    <name type="common">Black scour worm</name>
    <dbReference type="NCBI Taxonomy" id="6319"/>
    <lineage>
        <taxon>Eukaryota</taxon>
        <taxon>Metazoa</taxon>
        <taxon>Ecdysozoa</taxon>
        <taxon>Nematoda</taxon>
        <taxon>Chromadorea</taxon>
        <taxon>Rhabditida</taxon>
        <taxon>Rhabditina</taxon>
        <taxon>Rhabditomorpha</taxon>
        <taxon>Strongyloidea</taxon>
        <taxon>Trichostrongylidae</taxon>
        <taxon>Trichostrongylus</taxon>
    </lineage>
</organism>
<dbReference type="InterPro" id="IPR051774">
    <property type="entry name" value="Sperm-specific_class_P"/>
</dbReference>
<proteinExistence type="predicted"/>
<dbReference type="PANTHER" id="PTHR22947">
    <property type="entry name" value="MAJOR SPERM PROTEIN"/>
    <property type="match status" value="1"/>
</dbReference>
<evidence type="ECO:0000313" key="3">
    <source>
        <dbReference type="EMBL" id="KAK5969248.1"/>
    </source>
</evidence>
<sequence length="111" mass="11969">MTPFPVTIEPAQTKVSATGGKWTQHISNRGDKKIVFKVRCTNNNEYRVSPVFGFVDAAGNATIEVNRLNGAPKEDKIVIQYAVAPVGVSDAQTAFAHLQPTENLTVNIVAS</sequence>
<protein>
    <submittedName>
        <fullName evidence="3">MSP domain-containing protein</fullName>
    </submittedName>
</protein>